<sequence>MDLRAKNLKKGIIKLLDDPEGQGLSKFFFEHPLIRGLSENGNKGFSNLSGDKFSKVLMDVLRTGGDSQKVGRESNFDNYTITQSIDKVGKDKFKDPDGSETLGLIKTFSKEASEDIKEFQNKLESWFDEQGDQMKDWFSREIKKVTLITSVILVLLFNIDTVRIYEALSQNEQLRIQFANSAFEYFKINPKEGEEKEGVDTPQEKLTQFYSGSLEKPIDLLGLGWPQSWAYYKEDGLRMLWAPFGMALSVLAISFGAPFWYDVISRVNQLRNTTQQNQSKNMKAQPVG</sequence>
<dbReference type="AlphaFoldDB" id="A0A150XVA2"/>
<keyword evidence="3" id="KW-1185">Reference proteome</keyword>
<reference evidence="2 3" key="1">
    <citation type="submission" date="2016-01" db="EMBL/GenBank/DDBJ databases">
        <title>Genome sequencing of Roseivirga echinicomitans KMM 6058.</title>
        <authorList>
            <person name="Selvaratnam C."/>
            <person name="Thevarajoo S."/>
            <person name="Goh K.M."/>
            <person name="Ee R."/>
            <person name="Chan K.-G."/>
            <person name="Chong C.S."/>
        </authorList>
    </citation>
    <scope>NUCLEOTIDE SEQUENCE [LARGE SCALE GENOMIC DNA]</scope>
    <source>
        <strain evidence="2 3">KMM 6058</strain>
    </source>
</reference>
<evidence type="ECO:0000256" key="1">
    <source>
        <dbReference type="SAM" id="Phobius"/>
    </source>
</evidence>
<organism evidence="2 3">
    <name type="scientific">Roseivirga echinicomitans</name>
    <dbReference type="NCBI Taxonomy" id="296218"/>
    <lineage>
        <taxon>Bacteria</taxon>
        <taxon>Pseudomonadati</taxon>
        <taxon>Bacteroidota</taxon>
        <taxon>Cytophagia</taxon>
        <taxon>Cytophagales</taxon>
        <taxon>Roseivirgaceae</taxon>
        <taxon>Roseivirga</taxon>
    </lineage>
</organism>
<name>A0A150XVA2_9BACT</name>
<feature type="transmembrane region" description="Helical" evidence="1">
    <location>
        <begin position="145"/>
        <end position="165"/>
    </location>
</feature>
<keyword evidence="1" id="KW-0472">Membrane</keyword>
<dbReference type="EMBL" id="LRDB01000003">
    <property type="protein sequence ID" value="KYG82555.1"/>
    <property type="molecule type" value="Genomic_DNA"/>
</dbReference>
<evidence type="ECO:0000313" key="2">
    <source>
        <dbReference type="EMBL" id="KYG82555.1"/>
    </source>
</evidence>
<feature type="transmembrane region" description="Helical" evidence="1">
    <location>
        <begin position="240"/>
        <end position="261"/>
    </location>
</feature>
<dbReference type="STRING" id="296218.AWN68_14995"/>
<gene>
    <name evidence="2" type="ORF">AWN68_14995</name>
</gene>
<accession>A0A150XVA2</accession>
<keyword evidence="1" id="KW-0812">Transmembrane</keyword>
<proteinExistence type="predicted"/>
<keyword evidence="1" id="KW-1133">Transmembrane helix</keyword>
<evidence type="ECO:0000313" key="3">
    <source>
        <dbReference type="Proteomes" id="UP000075615"/>
    </source>
</evidence>
<protein>
    <submittedName>
        <fullName evidence="2">Uncharacterized protein</fullName>
    </submittedName>
</protein>
<dbReference type="Proteomes" id="UP000075615">
    <property type="component" value="Unassembled WGS sequence"/>
</dbReference>
<comment type="caution">
    <text evidence="2">The sequence shown here is derived from an EMBL/GenBank/DDBJ whole genome shotgun (WGS) entry which is preliminary data.</text>
</comment>